<evidence type="ECO:0000256" key="2">
    <source>
        <dbReference type="ARBA" id="ARBA00023015"/>
    </source>
</evidence>
<evidence type="ECO:0000256" key="1">
    <source>
        <dbReference type="ARBA" id="ARBA00004123"/>
    </source>
</evidence>
<accession>A0AAJ6VEV7</accession>
<evidence type="ECO:0000256" key="3">
    <source>
        <dbReference type="ARBA" id="ARBA00023125"/>
    </source>
</evidence>
<dbReference type="GO" id="GO:0003700">
    <property type="term" value="F:DNA-binding transcription factor activity"/>
    <property type="evidence" value="ECO:0007669"/>
    <property type="project" value="InterPro"/>
</dbReference>
<evidence type="ECO:0000256" key="6">
    <source>
        <dbReference type="SAM" id="MobiDB-lite"/>
    </source>
</evidence>
<name>A0AAJ6VEV7_POPEU</name>
<dbReference type="RefSeq" id="XP_011046920.1">
    <property type="nucleotide sequence ID" value="XM_011048618.1"/>
</dbReference>
<proteinExistence type="predicted"/>
<feature type="compositionally biased region" description="Low complexity" evidence="6">
    <location>
        <begin position="327"/>
        <end position="338"/>
    </location>
</feature>
<dbReference type="Pfam" id="PF02362">
    <property type="entry name" value="B3"/>
    <property type="match status" value="1"/>
</dbReference>
<evidence type="ECO:0000313" key="8">
    <source>
        <dbReference type="Proteomes" id="UP000694918"/>
    </source>
</evidence>
<feature type="compositionally biased region" description="Low complexity" evidence="6">
    <location>
        <begin position="35"/>
        <end position="54"/>
    </location>
</feature>
<feature type="compositionally biased region" description="Basic and acidic residues" evidence="6">
    <location>
        <begin position="400"/>
        <end position="412"/>
    </location>
</feature>
<evidence type="ECO:0000256" key="4">
    <source>
        <dbReference type="ARBA" id="ARBA00023163"/>
    </source>
</evidence>
<feature type="domain" description="TF-B3" evidence="7">
    <location>
        <begin position="118"/>
        <end position="221"/>
    </location>
</feature>
<comment type="subcellular location">
    <subcellularLocation>
        <location evidence="1">Nucleus</location>
    </subcellularLocation>
</comment>
<feature type="region of interest" description="Disordered" evidence="6">
    <location>
        <begin position="21"/>
        <end position="83"/>
    </location>
</feature>
<dbReference type="AlphaFoldDB" id="A0AAJ6VEV7"/>
<evidence type="ECO:0000256" key="5">
    <source>
        <dbReference type="ARBA" id="ARBA00023242"/>
    </source>
</evidence>
<dbReference type="CDD" id="cd10017">
    <property type="entry name" value="B3_DNA"/>
    <property type="match status" value="1"/>
</dbReference>
<sequence length="412" mass="46312">MSINHFSTDLQETLCWWAQQHQQHQPIMEPNPNASSSTPNKPPNISNPNSSWPPHHSWLNPYNPAQQPSSMFLPQNPTLNFNLNEEDDEDQYHEQQQQDETQHEQQQEVLVLDKEPMFEKPLTPSDVGKLNRLVIPKQHAEKYFPLSGDSVDKGLLLSFEDESGKYWRFRYSYWNSSQSYVLTKGWSRYVKEKQLDAGDAVLFERHRTDGDRLFIGWRRRGESGSNSGVMVQGSGGGVWSRGIYPSSSSGPHHLSSSNIQHVTAANVPYQPYCLHAGSMAQNQTTPLGNSKRLRLFGVNLECQLDGSEPSTPDGSTVSSLQGPGPPQFYSQSSYSSNSTHGQMVHISSQVDGGGGKLEDIRDFWIRSGVEWRGKNILCTKTTARDRRGGWEVGPKSNKRANADIRNAKGEKN</sequence>
<feature type="region of interest" description="Disordered" evidence="6">
    <location>
        <begin position="304"/>
        <end position="354"/>
    </location>
</feature>
<keyword evidence="3" id="KW-0238">DNA-binding</keyword>
<dbReference type="Proteomes" id="UP000694918">
    <property type="component" value="Unplaced"/>
</dbReference>
<keyword evidence="8" id="KW-1185">Reference proteome</keyword>
<dbReference type="PANTHER" id="PTHR31140:SF70">
    <property type="entry name" value="B3 DOMAIN-CONTAINING PROTEIN OS11G0156000"/>
    <property type="match status" value="1"/>
</dbReference>
<dbReference type="InterPro" id="IPR015300">
    <property type="entry name" value="DNA-bd_pseudobarrel_sf"/>
</dbReference>
<keyword evidence="5" id="KW-0539">Nucleus</keyword>
<dbReference type="PANTHER" id="PTHR31140">
    <property type="entry name" value="B3 DOMAIN-CONTAINING TRANSCRIPTION FACTOR ABI3"/>
    <property type="match status" value="1"/>
</dbReference>
<evidence type="ECO:0000313" key="9">
    <source>
        <dbReference type="RefSeq" id="XP_011046920.1"/>
    </source>
</evidence>
<dbReference type="GO" id="GO:0005634">
    <property type="term" value="C:nucleus"/>
    <property type="evidence" value="ECO:0007669"/>
    <property type="project" value="UniProtKB-SubCell"/>
</dbReference>
<evidence type="ECO:0000259" key="7">
    <source>
        <dbReference type="PROSITE" id="PS50863"/>
    </source>
</evidence>
<keyword evidence="2" id="KW-0805">Transcription regulation</keyword>
<dbReference type="InterPro" id="IPR003340">
    <property type="entry name" value="B3_DNA-bd"/>
</dbReference>
<keyword evidence="4" id="KW-0804">Transcription</keyword>
<feature type="compositionally biased region" description="Polar residues" evidence="6">
    <location>
        <begin position="63"/>
        <end position="83"/>
    </location>
</feature>
<dbReference type="SMART" id="SM01019">
    <property type="entry name" value="B3"/>
    <property type="match status" value="1"/>
</dbReference>
<dbReference type="SUPFAM" id="SSF101936">
    <property type="entry name" value="DNA-binding pseudobarrel domain"/>
    <property type="match status" value="1"/>
</dbReference>
<dbReference type="InterPro" id="IPR044800">
    <property type="entry name" value="LEC2-like"/>
</dbReference>
<dbReference type="KEGG" id="peu:105141413"/>
<dbReference type="GO" id="GO:0003677">
    <property type="term" value="F:DNA binding"/>
    <property type="evidence" value="ECO:0007669"/>
    <property type="project" value="UniProtKB-KW"/>
</dbReference>
<feature type="region of interest" description="Disordered" evidence="6">
    <location>
        <begin position="386"/>
        <end position="412"/>
    </location>
</feature>
<dbReference type="PROSITE" id="PS50863">
    <property type="entry name" value="B3"/>
    <property type="match status" value="1"/>
</dbReference>
<reference evidence="9" key="1">
    <citation type="submission" date="2025-08" db="UniProtKB">
        <authorList>
            <consortium name="RefSeq"/>
        </authorList>
    </citation>
    <scope>IDENTIFICATION</scope>
</reference>
<gene>
    <name evidence="9" type="primary">LOC105141413</name>
</gene>
<feature type="compositionally biased region" description="Polar residues" evidence="6">
    <location>
        <begin position="339"/>
        <end position="350"/>
    </location>
</feature>
<protein>
    <submittedName>
        <fullName evidence="9">B3 domain-containing protein At2g36080 isoform X1</fullName>
    </submittedName>
</protein>
<feature type="compositionally biased region" description="Polar residues" evidence="6">
    <location>
        <begin position="308"/>
        <end position="320"/>
    </location>
</feature>
<organism evidence="8 9">
    <name type="scientific">Populus euphratica</name>
    <name type="common">Euphrates poplar</name>
    <dbReference type="NCBI Taxonomy" id="75702"/>
    <lineage>
        <taxon>Eukaryota</taxon>
        <taxon>Viridiplantae</taxon>
        <taxon>Streptophyta</taxon>
        <taxon>Embryophyta</taxon>
        <taxon>Tracheophyta</taxon>
        <taxon>Spermatophyta</taxon>
        <taxon>Magnoliopsida</taxon>
        <taxon>eudicotyledons</taxon>
        <taxon>Gunneridae</taxon>
        <taxon>Pentapetalae</taxon>
        <taxon>rosids</taxon>
        <taxon>fabids</taxon>
        <taxon>Malpighiales</taxon>
        <taxon>Salicaceae</taxon>
        <taxon>Saliceae</taxon>
        <taxon>Populus</taxon>
    </lineage>
</organism>
<dbReference type="Gene3D" id="2.40.330.10">
    <property type="entry name" value="DNA-binding pseudobarrel domain"/>
    <property type="match status" value="1"/>
</dbReference>
<dbReference type="GeneID" id="105141413"/>